<evidence type="ECO:0008006" key="4">
    <source>
        <dbReference type="Google" id="ProtNLM"/>
    </source>
</evidence>
<feature type="transmembrane region" description="Helical" evidence="1">
    <location>
        <begin position="53"/>
        <end position="75"/>
    </location>
</feature>
<dbReference type="RefSeq" id="WP_121481281.1">
    <property type="nucleotide sequence ID" value="NZ_CP032707.1"/>
</dbReference>
<protein>
    <recommendedName>
        <fullName evidence="4">DUF998 domain-containing protein</fullName>
    </recommendedName>
</protein>
<feature type="transmembrane region" description="Helical" evidence="1">
    <location>
        <begin position="192"/>
        <end position="211"/>
    </location>
</feature>
<feature type="transmembrane region" description="Helical" evidence="1">
    <location>
        <begin position="87"/>
        <end position="109"/>
    </location>
</feature>
<keyword evidence="1" id="KW-0472">Membrane</keyword>
<dbReference type="AlphaFoldDB" id="A0A494RG73"/>
<evidence type="ECO:0000313" key="3">
    <source>
        <dbReference type="Proteomes" id="UP000276984"/>
    </source>
</evidence>
<evidence type="ECO:0000256" key="1">
    <source>
        <dbReference type="SAM" id="Phobius"/>
    </source>
</evidence>
<evidence type="ECO:0000313" key="2">
    <source>
        <dbReference type="EMBL" id="AYG94123.1"/>
    </source>
</evidence>
<reference evidence="2 3" key="1">
    <citation type="submission" date="2018-10" db="EMBL/GenBank/DDBJ databases">
        <title>Complete genome sequence of Brevundimonas naejangsanensis BRV3.</title>
        <authorList>
            <person name="Berrios L."/>
            <person name="Ely B."/>
        </authorList>
    </citation>
    <scope>NUCLEOTIDE SEQUENCE [LARGE SCALE GENOMIC DNA]</scope>
    <source>
        <strain evidence="2 3">BRV3</strain>
    </source>
</reference>
<feature type="transmembrane region" description="Helical" evidence="1">
    <location>
        <begin position="121"/>
        <end position="143"/>
    </location>
</feature>
<organism evidence="2 3">
    <name type="scientific">Brevundimonas naejangsanensis</name>
    <dbReference type="NCBI Taxonomy" id="588932"/>
    <lineage>
        <taxon>Bacteria</taxon>
        <taxon>Pseudomonadati</taxon>
        <taxon>Pseudomonadota</taxon>
        <taxon>Alphaproteobacteria</taxon>
        <taxon>Caulobacterales</taxon>
        <taxon>Caulobacteraceae</taxon>
        <taxon>Brevundimonas</taxon>
    </lineage>
</organism>
<keyword evidence="3" id="KW-1185">Reference proteome</keyword>
<sequence>MLGRSLRKLISAVLMMVGALLVSGLVDMTPMIGSPQIDYPGFNPYLPFWPQLALNWVAIGGGATLLVALGMLAWSDEPVPTLSLARTAVVPVSWFAVISGLKLAGFLAWGTMGPLNVQQPIFRFALTNGLISAALITLAWLAARRAIQSAKNIGPWLRGAWMLVGTSATFSLAILALALGTGLPLQPLAADWWPLIAIIGPAAGLLAFFTWRSNTPIP</sequence>
<proteinExistence type="predicted"/>
<feature type="transmembrane region" description="Helical" evidence="1">
    <location>
        <begin position="12"/>
        <end position="33"/>
    </location>
</feature>
<feature type="transmembrane region" description="Helical" evidence="1">
    <location>
        <begin position="155"/>
        <end position="180"/>
    </location>
</feature>
<name>A0A494RG73_9CAUL</name>
<gene>
    <name evidence="2" type="ORF">D8I30_02165</name>
</gene>
<dbReference type="Proteomes" id="UP000276984">
    <property type="component" value="Chromosome"/>
</dbReference>
<keyword evidence="1" id="KW-1133">Transmembrane helix</keyword>
<accession>A0A494RG73</accession>
<keyword evidence="1" id="KW-0812">Transmembrane</keyword>
<dbReference type="EMBL" id="CP032707">
    <property type="protein sequence ID" value="AYG94123.1"/>
    <property type="molecule type" value="Genomic_DNA"/>
</dbReference>